<dbReference type="NCBIfam" id="TIGR00236">
    <property type="entry name" value="wecB"/>
    <property type="match status" value="1"/>
</dbReference>
<dbReference type="EMBL" id="AP010968">
    <property type="protein sequence ID" value="BAJ25928.1"/>
    <property type="molecule type" value="Genomic_DNA"/>
</dbReference>
<dbReference type="CDD" id="cd03786">
    <property type="entry name" value="GTB_UDP-GlcNAc_2-Epimerase"/>
    <property type="match status" value="1"/>
</dbReference>
<evidence type="ECO:0000256" key="2">
    <source>
        <dbReference type="ARBA" id="ARBA00038209"/>
    </source>
</evidence>
<proteinExistence type="inferred from homology"/>
<evidence type="ECO:0000256" key="1">
    <source>
        <dbReference type="ARBA" id="ARBA00023235"/>
    </source>
</evidence>
<dbReference type="KEGG" id="ksk:KSE_00760t"/>
<accession>E4MZ35</accession>
<feature type="domain" description="UDP-N-acetylglucosamine 2-epimerase" evidence="5">
    <location>
        <begin position="22"/>
        <end position="363"/>
    </location>
</feature>
<dbReference type="PATRIC" id="fig|452652.3.peg.68"/>
<organism evidence="6 8">
    <name type="scientific">Kitasatospora setae (strain ATCC 33774 / DSM 43861 / JCM 3304 / KCC A-0304 / NBRC 14216 / KM-6054)</name>
    <name type="common">Streptomyces setae</name>
    <dbReference type="NCBI Taxonomy" id="452652"/>
    <lineage>
        <taxon>Bacteria</taxon>
        <taxon>Bacillati</taxon>
        <taxon>Actinomycetota</taxon>
        <taxon>Actinomycetes</taxon>
        <taxon>Kitasatosporales</taxon>
        <taxon>Streptomycetaceae</taxon>
        <taxon>Kitasatospora</taxon>
    </lineage>
</organism>
<reference evidence="6 8" key="1">
    <citation type="journal article" date="2010" name="DNA Res.">
        <title>Genome sequence of Kitasatospora setae NBRC 14216T: an evolutionary snapshot of the family Streptomycetaceae.</title>
        <authorList>
            <person name="Ichikawa N."/>
            <person name="Oguchi A."/>
            <person name="Ikeda H."/>
            <person name="Ishikawa J."/>
            <person name="Kitani S."/>
            <person name="Watanabe Y."/>
            <person name="Nakamura S."/>
            <person name="Katano Y."/>
            <person name="Kishi E."/>
            <person name="Sasagawa M."/>
            <person name="Ankai A."/>
            <person name="Fukui S."/>
            <person name="Hashimoto Y."/>
            <person name="Kamata S."/>
            <person name="Otoguro M."/>
            <person name="Tanikawa S."/>
            <person name="Nihira T."/>
            <person name="Horinouchi S."/>
            <person name="Ohnishi Y."/>
            <person name="Hayakawa M."/>
            <person name="Kuzuyama T."/>
            <person name="Arisawa A."/>
            <person name="Nomoto F."/>
            <person name="Miura H."/>
            <person name="Takahashi Y."/>
            <person name="Fujita N."/>
        </authorList>
    </citation>
    <scope>NUCLEOTIDE SEQUENCE [LARGE SCALE GENOMIC DNA]</scope>
    <source>
        <strain evidence="8">ATCC 33774 / DSM 43861 / JCM 3304 / KCC A-0304 / NBRC 14216 / KM-6054</strain>
        <strain evidence="6">KM-6054</strain>
    </source>
</reference>
<evidence type="ECO:0000259" key="5">
    <source>
        <dbReference type="Pfam" id="PF02350"/>
    </source>
</evidence>
<dbReference type="SUPFAM" id="SSF53756">
    <property type="entry name" value="UDP-Glycosyltransferase/glycogen phosphorylase"/>
    <property type="match status" value="1"/>
</dbReference>
<dbReference type="RefSeq" id="WP_014133250.1">
    <property type="nucleotide sequence ID" value="NC_016109.1"/>
</dbReference>
<evidence type="ECO:0000256" key="4">
    <source>
        <dbReference type="RuleBase" id="RU003513"/>
    </source>
</evidence>
<dbReference type="eggNOG" id="COG0381">
    <property type="taxonomic scope" value="Bacteria"/>
</dbReference>
<evidence type="ECO:0000313" key="7">
    <source>
        <dbReference type="EMBL" id="BAJ33350.1"/>
    </source>
</evidence>
<protein>
    <recommendedName>
        <fullName evidence="3">UDP-N-acetylglucosamine 2-epimerase (non-hydrolyzing)</fullName>
        <ecNumber evidence="3">5.1.3.14</ecNumber>
    </recommendedName>
</protein>
<dbReference type="Proteomes" id="UP000007076">
    <property type="component" value="Chromosome"/>
</dbReference>
<comment type="similarity">
    <text evidence="2 4">Belongs to the UDP-N-acetylglucosamine 2-epimerase family.</text>
</comment>
<dbReference type="Gene3D" id="3.40.50.2000">
    <property type="entry name" value="Glycogen Phosphorylase B"/>
    <property type="match status" value="2"/>
</dbReference>
<dbReference type="KEGG" id="ksk:KSE_75980t"/>
<dbReference type="EMBL" id="AP010968">
    <property type="protein sequence ID" value="BAJ33350.1"/>
    <property type="molecule type" value="Genomic_DNA"/>
</dbReference>
<dbReference type="InterPro" id="IPR003331">
    <property type="entry name" value="UDP_GlcNAc_Epimerase_2_dom"/>
</dbReference>
<keyword evidence="1 4" id="KW-0413">Isomerase</keyword>
<dbReference type="EC" id="5.1.3.14" evidence="3"/>
<dbReference type="InterPro" id="IPR029767">
    <property type="entry name" value="WecB-like"/>
</dbReference>
<dbReference type="GO" id="GO:0008761">
    <property type="term" value="F:UDP-N-acetylglucosamine 2-epimerase activity"/>
    <property type="evidence" value="ECO:0007669"/>
    <property type="project" value="UniProtKB-EC"/>
</dbReference>
<evidence type="ECO:0000256" key="3">
    <source>
        <dbReference type="ARBA" id="ARBA00038858"/>
    </source>
</evidence>
<evidence type="ECO:0000313" key="8">
    <source>
        <dbReference type="Proteomes" id="UP000007076"/>
    </source>
</evidence>
<keyword evidence="8" id="KW-1185">Reference proteome</keyword>
<sequence length="398" mass="42573">MRSVAVVLGTRPEAIKFAPVIRALQADPRFDPVVISTGQHRQMLDDTLEAFGLKPDIDLEIMAPKQTLSQVTYRCLRGLGEQFGKLSTEAVLVHGDTATTLAAALSGFHHQIPVIHVEAGLRSGFLGSPFPEEGNRRLVAQIAALHLAPTPGNHANLLREGIAEETIVVTGNTVIDALQWASGRSDSYGDPALADLDTDPRRVILASAHRREAWPHLPQIAQALVDIADEPDVRVIVPLHRNPVVREAMLPRIGGHPNITVVDPLPYLSFSKLMRRADIIVSDSSGSQEEGPALGKPTLVLGSVTERSEAVVAGTARLVGTTTEGIVAATTELLRNPAEYLRMATAANPYGDGCATERTVGAIAHFFGDGPAVDPFVPGVEVDEFAVELARRAPFARA</sequence>
<dbReference type="PANTHER" id="PTHR43174">
    <property type="entry name" value="UDP-N-ACETYLGLUCOSAMINE 2-EPIMERASE"/>
    <property type="match status" value="1"/>
</dbReference>
<dbReference type="Pfam" id="PF02350">
    <property type="entry name" value="Epimerase_2"/>
    <property type="match status" value="1"/>
</dbReference>
<gene>
    <name evidence="6" type="primary">mnaA1</name>
    <name evidence="7" type="synonym">mnaA5</name>
    <name evidence="6" type="ordered locus">KSE_00760t</name>
    <name evidence="7" type="ordered locus">KSE_75980t</name>
</gene>
<dbReference type="AlphaFoldDB" id="E4MZ35"/>
<name>E4MZ35_KITSK</name>
<dbReference type="STRING" id="452652.KSE_00760t"/>
<evidence type="ECO:0000313" key="6">
    <source>
        <dbReference type="EMBL" id="BAJ25928.1"/>
    </source>
</evidence>
<dbReference type="PANTHER" id="PTHR43174:SF2">
    <property type="entry name" value="UDP-N-ACETYLGLUCOSAMINE 2-EPIMERASE"/>
    <property type="match status" value="1"/>
</dbReference>
<dbReference type="HOGENOM" id="CLU_041674_1_0_11"/>